<dbReference type="InterPro" id="IPR010982">
    <property type="entry name" value="Lambda_DNA-bd_dom_sf"/>
</dbReference>
<dbReference type="Pfam" id="PF01381">
    <property type="entry name" value="HTH_3"/>
    <property type="match status" value="1"/>
</dbReference>
<dbReference type="EMBL" id="VHSH01000002">
    <property type="protein sequence ID" value="TQV81790.1"/>
    <property type="molecule type" value="Genomic_DNA"/>
</dbReference>
<dbReference type="GO" id="GO:0003677">
    <property type="term" value="F:DNA binding"/>
    <property type="evidence" value="ECO:0007669"/>
    <property type="project" value="InterPro"/>
</dbReference>
<comment type="caution">
    <text evidence="2">The sequence shown here is derived from an EMBL/GenBank/DDBJ whole genome shotgun (WGS) entry which is preliminary data.</text>
</comment>
<dbReference type="CDD" id="cd00093">
    <property type="entry name" value="HTH_XRE"/>
    <property type="match status" value="1"/>
</dbReference>
<dbReference type="RefSeq" id="WP_142895421.1">
    <property type="nucleotide sequence ID" value="NZ_ML660053.1"/>
</dbReference>
<name>A0A545TX68_9PROT</name>
<dbReference type="AlphaFoldDB" id="A0A545TX68"/>
<evidence type="ECO:0000313" key="2">
    <source>
        <dbReference type="EMBL" id="TQV81790.1"/>
    </source>
</evidence>
<feature type="domain" description="HTH cro/C1-type" evidence="1">
    <location>
        <begin position="17"/>
        <end position="71"/>
    </location>
</feature>
<keyword evidence="3" id="KW-1185">Reference proteome</keyword>
<proteinExistence type="predicted"/>
<gene>
    <name evidence="2" type="ORF">FKG95_05995</name>
</gene>
<organism evidence="2 3">
    <name type="scientific">Denitrobaculum tricleocarpae</name>
    <dbReference type="NCBI Taxonomy" id="2591009"/>
    <lineage>
        <taxon>Bacteria</taxon>
        <taxon>Pseudomonadati</taxon>
        <taxon>Pseudomonadota</taxon>
        <taxon>Alphaproteobacteria</taxon>
        <taxon>Rhodospirillales</taxon>
        <taxon>Rhodospirillaceae</taxon>
        <taxon>Denitrobaculum</taxon>
    </lineage>
</organism>
<accession>A0A545TX68</accession>
<dbReference type="SUPFAM" id="SSF47413">
    <property type="entry name" value="lambda repressor-like DNA-binding domains"/>
    <property type="match status" value="1"/>
</dbReference>
<dbReference type="PROSITE" id="PS50943">
    <property type="entry name" value="HTH_CROC1"/>
    <property type="match status" value="1"/>
</dbReference>
<dbReference type="Proteomes" id="UP000315252">
    <property type="component" value="Unassembled WGS sequence"/>
</dbReference>
<dbReference type="InterPro" id="IPR001387">
    <property type="entry name" value="Cro/C1-type_HTH"/>
</dbReference>
<evidence type="ECO:0000313" key="3">
    <source>
        <dbReference type="Proteomes" id="UP000315252"/>
    </source>
</evidence>
<protein>
    <submittedName>
        <fullName evidence="2">Helix-turn-helix transcriptional regulator</fullName>
    </submittedName>
</protein>
<dbReference type="Gene3D" id="1.10.260.40">
    <property type="entry name" value="lambda repressor-like DNA-binding domains"/>
    <property type="match status" value="1"/>
</dbReference>
<dbReference type="SMART" id="SM00530">
    <property type="entry name" value="HTH_XRE"/>
    <property type="match status" value="1"/>
</dbReference>
<evidence type="ECO:0000259" key="1">
    <source>
        <dbReference type="PROSITE" id="PS50943"/>
    </source>
</evidence>
<dbReference type="OrthoDB" id="9797172at2"/>
<reference evidence="2 3" key="1">
    <citation type="submission" date="2019-06" db="EMBL/GenBank/DDBJ databases">
        <title>Whole genome sequence for Rhodospirillaceae sp. R148.</title>
        <authorList>
            <person name="Wang G."/>
        </authorList>
    </citation>
    <scope>NUCLEOTIDE SEQUENCE [LARGE SCALE GENOMIC DNA]</scope>
    <source>
        <strain evidence="2 3">R148</strain>
    </source>
</reference>
<sequence length="125" mass="14341">MSEKMQQAINEHVSRRIHARRVELGMTQKKVAEALGVSFQQFQKYEHAKNRLSAGRLYQLAEILDTPITYFFDDYQKQPAERPKLPESNIDTLASARLVRQFDSISSPALKQSVLNVIRALEPGR</sequence>